<feature type="region of interest" description="Disordered" evidence="1">
    <location>
        <begin position="805"/>
        <end position="825"/>
    </location>
</feature>
<sequence>MIRLRNIIGSAIHIQTSLFRFSAQAPQPPPEQPNKKLLFQGKNAEKPKKQNQKFDQRHQYYQRKDSNENQKDEQSPPQQKKQERHFDKQSYHRQKFDEPRPQKYEKDRKSSEQSQQQQQQPQEGQKKTGILFGQKSKEYKQLGGRIISKRSFNQILKKKQESEKQNEQIFIDKLNEAQNISNEHDRNQKLIEIYSNQGKFDKVKEIFKSEKQFNSGVYSVYINQIALHSIDLEDYEQLKSILNNLEDRVHTLQPEVFQSIYFMIFNLDLFPNEKARELEYLINIVTTHHLSSQFDLTYFQTLFEDQSFENEKTSQLLVIKVFNQYFERYAQQNKGRSIIDLPNLNIAFATAIKATIFHHTNDAQNFLNNLKSLQQLAENNVKLEDLVRYAQYISLKENNFTQLLDLFKQIRNPNFIFLFEQSLKKLDSNGLQVKTIDREQLQNLYFEKVDNLAVRQAELFGLFADRFQFPELTIEIFQNHKQNKQNEYSSFLYQKAIGVLIEQSGGKHISNAVMTLMQEANSFKVPLSKVNYQINQIKAHIKEGSYQLAYNLFTQNVIDDVILAFQREKIRRFLLKYVQKMHIGTKFKMTSHLKYYQKKIKKIDDFVKYLTDKQLFDFHKEERSDNYLLETLINQEDIFEFNKQAAYRQAFHKIKSDIALGIFDYQKLLEPATESEQIQREVFDDYENFVKIEKKILFDERKRKRVNLMLEQMSPSYARKKTYEQVLVDIEQVYKKSYFENGLLKNDLIEFPEVEQIQQMQKKMKKELANLGLPVQKYKANVITFKSTQINSQNEQEVIEQIPEEQLTKENEQPHKQKGRQKSSSKSIDKIIDELVVKAKEENRSTRNIERLRRYLKAIKQGLNFQKKMKSDKEFFRKMVRVHYQYGRQDIGMKELVNLKLKKKLLRKRRRYIPRNPLREKPAKQSVFMNGKIKLNDFQFMKYIYYNAYNQFNEYINVPPSNYQNEIWDLLAWGIQNQEPMAVKLAEYYCNTCGAKMPEYLGKMIANFYKCDVGETNSEVRQKWIQSLEIINDISINKVYSHINDQAFVSEQDIEYLHAIECKQEYKGICRALLNTTHSYRKYVRYGVSQKELLM</sequence>
<feature type="compositionally biased region" description="Basic and acidic residues" evidence="1">
    <location>
        <begin position="806"/>
        <end position="815"/>
    </location>
</feature>
<proteinExistence type="predicted"/>
<dbReference type="OrthoDB" id="302223at2759"/>
<dbReference type="Proteomes" id="UP000692954">
    <property type="component" value="Unassembled WGS sequence"/>
</dbReference>
<evidence type="ECO:0000313" key="3">
    <source>
        <dbReference type="Proteomes" id="UP000692954"/>
    </source>
</evidence>
<feature type="region of interest" description="Disordered" evidence="1">
    <location>
        <begin position="23"/>
        <end position="132"/>
    </location>
</feature>
<protein>
    <submittedName>
        <fullName evidence="2">Uncharacterized protein</fullName>
    </submittedName>
</protein>
<gene>
    <name evidence="2" type="ORF">PSON_ATCC_30995.1.T0390196</name>
</gene>
<keyword evidence="3" id="KW-1185">Reference proteome</keyword>
<accession>A0A8S1MXG2</accession>
<reference evidence="2" key="1">
    <citation type="submission" date="2021-01" db="EMBL/GenBank/DDBJ databases">
        <authorList>
            <consortium name="Genoscope - CEA"/>
            <person name="William W."/>
        </authorList>
    </citation>
    <scope>NUCLEOTIDE SEQUENCE</scope>
</reference>
<organism evidence="2 3">
    <name type="scientific">Paramecium sonneborni</name>
    <dbReference type="NCBI Taxonomy" id="65129"/>
    <lineage>
        <taxon>Eukaryota</taxon>
        <taxon>Sar</taxon>
        <taxon>Alveolata</taxon>
        <taxon>Ciliophora</taxon>
        <taxon>Intramacronucleata</taxon>
        <taxon>Oligohymenophorea</taxon>
        <taxon>Peniculida</taxon>
        <taxon>Parameciidae</taxon>
        <taxon>Paramecium</taxon>
    </lineage>
</organism>
<feature type="compositionally biased region" description="Basic and acidic residues" evidence="1">
    <location>
        <begin position="43"/>
        <end position="111"/>
    </location>
</feature>
<name>A0A8S1MXG2_9CILI</name>
<evidence type="ECO:0000256" key="1">
    <source>
        <dbReference type="SAM" id="MobiDB-lite"/>
    </source>
</evidence>
<dbReference type="AlphaFoldDB" id="A0A8S1MXG2"/>
<dbReference type="EMBL" id="CAJJDN010000039">
    <property type="protein sequence ID" value="CAD8079604.1"/>
    <property type="molecule type" value="Genomic_DNA"/>
</dbReference>
<comment type="caution">
    <text evidence="2">The sequence shown here is derived from an EMBL/GenBank/DDBJ whole genome shotgun (WGS) entry which is preliminary data.</text>
</comment>
<feature type="compositionally biased region" description="Low complexity" evidence="1">
    <location>
        <begin position="112"/>
        <end position="123"/>
    </location>
</feature>
<evidence type="ECO:0000313" key="2">
    <source>
        <dbReference type="EMBL" id="CAD8079604.1"/>
    </source>
</evidence>